<protein>
    <submittedName>
        <fullName evidence="1">Uncharacterized protein</fullName>
    </submittedName>
</protein>
<reference evidence="1 2" key="1">
    <citation type="submission" date="2019-11" db="EMBL/GenBank/DDBJ databases">
        <title>Phenotypic characterization of an OXA-22 and OXA-60 co-producing Ralstonia pickettii clinical strain.</title>
        <authorList>
            <person name="He F."/>
        </authorList>
    </citation>
    <scope>NUCLEOTIDE SEQUENCE [LARGE SCALE GENOMIC DNA]</scope>
    <source>
        <strain evidence="1 2">PSLESD1</strain>
    </source>
</reference>
<evidence type="ECO:0000313" key="2">
    <source>
        <dbReference type="Proteomes" id="UP000441032"/>
    </source>
</evidence>
<dbReference type="AlphaFoldDB" id="A0A7X2HS45"/>
<evidence type="ECO:0000313" key="1">
    <source>
        <dbReference type="EMBL" id="MRT01552.1"/>
    </source>
</evidence>
<sequence length="241" mass="27159">MPTLSAAGQLPRLSFLPACSDLRRFAGTLPVVYDWSFNENTVPLGIRALGKDWFEKNLALKTALHEAWLNSTDGDRRRICDWYIQTWGGIRRNTEENLCLYGTGDEESILARGVRGMASWSKALTIRNPNTFAIADARTCISLNAIQLLADAPDIRIFPSLPSRNSRVPRAQRVVSRLRAERKLRSVESRGCYLKYNKLLIDVANAVGRGVTNQMVEMLLFAQADKLSEDLINRHAYPDSY</sequence>
<dbReference type="Proteomes" id="UP000441032">
    <property type="component" value="Unassembled WGS sequence"/>
</dbReference>
<gene>
    <name evidence="1" type="ORF">GJQ57_23185</name>
</gene>
<dbReference type="RefSeq" id="WP_154209011.1">
    <property type="nucleotide sequence ID" value="NZ_WJYN01000014.1"/>
</dbReference>
<proteinExistence type="predicted"/>
<name>A0A7X2HS45_RALPI</name>
<comment type="caution">
    <text evidence="1">The sequence shown here is derived from an EMBL/GenBank/DDBJ whole genome shotgun (WGS) entry which is preliminary data.</text>
</comment>
<dbReference type="EMBL" id="WJYN01000014">
    <property type="protein sequence ID" value="MRT01552.1"/>
    <property type="molecule type" value="Genomic_DNA"/>
</dbReference>
<organism evidence="1 2">
    <name type="scientific">Ralstonia pickettii</name>
    <name type="common">Burkholderia pickettii</name>
    <dbReference type="NCBI Taxonomy" id="329"/>
    <lineage>
        <taxon>Bacteria</taxon>
        <taxon>Pseudomonadati</taxon>
        <taxon>Pseudomonadota</taxon>
        <taxon>Betaproteobacteria</taxon>
        <taxon>Burkholderiales</taxon>
        <taxon>Burkholderiaceae</taxon>
        <taxon>Ralstonia</taxon>
    </lineage>
</organism>
<accession>A0A7X2HS45</accession>